<keyword evidence="2" id="KW-0433">Leucine-rich repeat</keyword>
<evidence type="ECO:0000256" key="7">
    <source>
        <dbReference type="ARBA" id="ARBA00023136"/>
    </source>
</evidence>
<evidence type="ECO:0000256" key="3">
    <source>
        <dbReference type="ARBA" id="ARBA00022692"/>
    </source>
</evidence>
<reference evidence="12 13" key="1">
    <citation type="journal article" date="2023" name="Insect Mol. Biol.">
        <title>Genome sequencing provides insights into the evolution of gene families encoding plant cell wall-degrading enzymes in longhorned beetles.</title>
        <authorList>
            <person name="Shin N.R."/>
            <person name="Okamura Y."/>
            <person name="Kirsch R."/>
            <person name="Pauchet Y."/>
        </authorList>
    </citation>
    <scope>NUCLEOTIDE SEQUENCE [LARGE SCALE GENOMIC DNA]</scope>
    <source>
        <strain evidence="12">EAD_L_NR</strain>
    </source>
</reference>
<dbReference type="Pfam" id="PF13855">
    <property type="entry name" value="LRR_8"/>
    <property type="match status" value="2"/>
</dbReference>
<keyword evidence="13" id="KW-1185">Reference proteome</keyword>
<dbReference type="SMART" id="SM00369">
    <property type="entry name" value="LRR_TYP"/>
    <property type="match status" value="2"/>
</dbReference>
<evidence type="ECO:0000256" key="2">
    <source>
        <dbReference type="ARBA" id="ARBA00022614"/>
    </source>
</evidence>
<dbReference type="Pfam" id="PF01462">
    <property type="entry name" value="LRRNT"/>
    <property type="match status" value="1"/>
</dbReference>
<evidence type="ECO:0000256" key="10">
    <source>
        <dbReference type="SAM" id="SignalP"/>
    </source>
</evidence>
<keyword evidence="5" id="KW-0677">Repeat</keyword>
<protein>
    <recommendedName>
        <fullName evidence="11">LRRNT domain-containing protein</fullName>
    </recommendedName>
</protein>
<comment type="subcellular location">
    <subcellularLocation>
        <location evidence="1">Membrane</location>
        <topology evidence="1">Single-pass membrane protein</topology>
    </subcellularLocation>
</comment>
<dbReference type="PANTHER" id="PTHR24365">
    <property type="entry name" value="TOLL-LIKE RECEPTOR"/>
    <property type="match status" value="1"/>
</dbReference>
<dbReference type="InterPro" id="IPR001611">
    <property type="entry name" value="Leu-rich_rpt"/>
</dbReference>
<keyword evidence="6 9" id="KW-1133">Transmembrane helix</keyword>
<feature type="transmembrane region" description="Helical" evidence="9">
    <location>
        <begin position="378"/>
        <end position="398"/>
    </location>
</feature>
<keyword evidence="8" id="KW-0325">Glycoprotein</keyword>
<evidence type="ECO:0000256" key="4">
    <source>
        <dbReference type="ARBA" id="ARBA00022729"/>
    </source>
</evidence>
<keyword evidence="3 9" id="KW-0812">Transmembrane</keyword>
<feature type="domain" description="LRRNT" evidence="11">
    <location>
        <begin position="33"/>
        <end position="64"/>
    </location>
</feature>
<keyword evidence="4 10" id="KW-0732">Signal</keyword>
<accession>A0AAV8V738</accession>
<organism evidence="12 13">
    <name type="scientific">Exocentrus adspersus</name>
    <dbReference type="NCBI Taxonomy" id="1586481"/>
    <lineage>
        <taxon>Eukaryota</taxon>
        <taxon>Metazoa</taxon>
        <taxon>Ecdysozoa</taxon>
        <taxon>Arthropoda</taxon>
        <taxon>Hexapoda</taxon>
        <taxon>Insecta</taxon>
        <taxon>Pterygota</taxon>
        <taxon>Neoptera</taxon>
        <taxon>Endopterygota</taxon>
        <taxon>Coleoptera</taxon>
        <taxon>Polyphaga</taxon>
        <taxon>Cucujiformia</taxon>
        <taxon>Chrysomeloidea</taxon>
        <taxon>Cerambycidae</taxon>
        <taxon>Lamiinae</taxon>
        <taxon>Acanthocinini</taxon>
        <taxon>Exocentrus</taxon>
    </lineage>
</organism>
<dbReference type="AlphaFoldDB" id="A0AAV8V738"/>
<evidence type="ECO:0000313" key="13">
    <source>
        <dbReference type="Proteomes" id="UP001159042"/>
    </source>
</evidence>
<dbReference type="GO" id="GO:0005886">
    <property type="term" value="C:plasma membrane"/>
    <property type="evidence" value="ECO:0007669"/>
    <property type="project" value="TreeGrafter"/>
</dbReference>
<dbReference type="PROSITE" id="PS51450">
    <property type="entry name" value="LRR"/>
    <property type="match status" value="1"/>
</dbReference>
<sequence>MINKFSIPLYISTKMILKYLILLAPLISLGKSGCPSMCNCTDTAVLCVESNLESVPSFESLENDPVIIDLSGNKINMIDNDDFTFDKSDRVKEVYLNNSELLDIDSEAFEELENLQELYLGDNLLNSIEKTLIQDLPNMILLDISNNQFSGDLPQIISKSLEVLAVANSKVTSLPIDALKFLPNLKMLLLQQNNIKSINPIVFDNVNKDSFFVRLSYNVWDCSCENIKLFEYLAGKKFIDTSDPYQCLTTTGTYINIYKNGNTEYLKNKCTINQATKDLSAFKENHFIIEAEEQLKEEQEGRVGDKPYSLVQEQNNTLLNDNSFPAFASADPEVLDSYDGEEYADIFARDVEDAPEAEKEVDEYKESGLSRISFDVNITLFVAIAGSFLIGLVFGFCLNQFATMLRYRHLESADSRTKLILP</sequence>
<dbReference type="GO" id="GO:0038023">
    <property type="term" value="F:signaling receptor activity"/>
    <property type="evidence" value="ECO:0007669"/>
    <property type="project" value="TreeGrafter"/>
</dbReference>
<proteinExistence type="predicted"/>
<dbReference type="Gene3D" id="3.80.10.10">
    <property type="entry name" value="Ribonuclease Inhibitor"/>
    <property type="match status" value="1"/>
</dbReference>
<dbReference type="InterPro" id="IPR003591">
    <property type="entry name" value="Leu-rich_rpt_typical-subtyp"/>
</dbReference>
<keyword evidence="7 9" id="KW-0472">Membrane</keyword>
<dbReference type="SUPFAM" id="SSF52058">
    <property type="entry name" value="L domain-like"/>
    <property type="match status" value="1"/>
</dbReference>
<evidence type="ECO:0000256" key="9">
    <source>
        <dbReference type="SAM" id="Phobius"/>
    </source>
</evidence>
<evidence type="ECO:0000256" key="5">
    <source>
        <dbReference type="ARBA" id="ARBA00022737"/>
    </source>
</evidence>
<dbReference type="GO" id="GO:0007165">
    <property type="term" value="P:signal transduction"/>
    <property type="evidence" value="ECO:0007669"/>
    <property type="project" value="TreeGrafter"/>
</dbReference>
<evidence type="ECO:0000313" key="12">
    <source>
        <dbReference type="EMBL" id="KAJ8909847.1"/>
    </source>
</evidence>
<dbReference type="Proteomes" id="UP001159042">
    <property type="component" value="Unassembled WGS sequence"/>
</dbReference>
<dbReference type="EMBL" id="JANEYG010000396">
    <property type="protein sequence ID" value="KAJ8909847.1"/>
    <property type="molecule type" value="Genomic_DNA"/>
</dbReference>
<evidence type="ECO:0000256" key="1">
    <source>
        <dbReference type="ARBA" id="ARBA00004167"/>
    </source>
</evidence>
<dbReference type="InterPro" id="IPR032675">
    <property type="entry name" value="LRR_dom_sf"/>
</dbReference>
<gene>
    <name evidence="12" type="ORF">NQ315_013333</name>
</gene>
<feature type="signal peptide" evidence="10">
    <location>
        <begin position="1"/>
        <end position="32"/>
    </location>
</feature>
<evidence type="ECO:0000259" key="11">
    <source>
        <dbReference type="SMART" id="SM00013"/>
    </source>
</evidence>
<comment type="caution">
    <text evidence="12">The sequence shown here is derived from an EMBL/GenBank/DDBJ whole genome shotgun (WGS) entry which is preliminary data.</text>
</comment>
<dbReference type="InterPro" id="IPR000372">
    <property type="entry name" value="LRRNT"/>
</dbReference>
<evidence type="ECO:0000256" key="8">
    <source>
        <dbReference type="ARBA" id="ARBA00023180"/>
    </source>
</evidence>
<feature type="chain" id="PRO_5043675889" description="LRRNT domain-containing protein" evidence="10">
    <location>
        <begin position="33"/>
        <end position="422"/>
    </location>
</feature>
<dbReference type="SMART" id="SM00013">
    <property type="entry name" value="LRRNT"/>
    <property type="match status" value="1"/>
</dbReference>
<dbReference type="PANTHER" id="PTHR24365:SF541">
    <property type="entry name" value="PROTEIN TOLL-RELATED"/>
    <property type="match status" value="1"/>
</dbReference>
<name>A0AAV8V738_9CUCU</name>
<evidence type="ECO:0000256" key="6">
    <source>
        <dbReference type="ARBA" id="ARBA00022989"/>
    </source>
</evidence>